<dbReference type="PANTHER" id="PTHR18881">
    <property type="entry name" value="POLYAMINE-MODULATED FACTOR 1-BINDING PROTEIN 1-RELATED"/>
    <property type="match status" value="1"/>
</dbReference>
<comment type="caution">
    <text evidence="2">The sequence shown here is derived from an EMBL/GenBank/DDBJ whole genome shotgun (WGS) entry which is preliminary data.</text>
</comment>
<dbReference type="AlphaFoldDB" id="A0A401NZ96"/>
<evidence type="ECO:0000313" key="3">
    <source>
        <dbReference type="Proteomes" id="UP000288216"/>
    </source>
</evidence>
<feature type="coiled-coil region" evidence="1">
    <location>
        <begin position="576"/>
        <end position="624"/>
    </location>
</feature>
<dbReference type="OMA" id="MEACEEM"/>
<dbReference type="GO" id="GO:0007283">
    <property type="term" value="P:spermatogenesis"/>
    <property type="evidence" value="ECO:0007669"/>
    <property type="project" value="TreeGrafter"/>
</dbReference>
<dbReference type="Proteomes" id="UP000288216">
    <property type="component" value="Unassembled WGS sequence"/>
</dbReference>
<evidence type="ECO:0000256" key="1">
    <source>
        <dbReference type="SAM" id="Coils"/>
    </source>
</evidence>
<dbReference type="OrthoDB" id="6350415at2759"/>
<reference evidence="2 3" key="1">
    <citation type="journal article" date="2018" name="Nat. Ecol. Evol.">
        <title>Shark genomes provide insights into elasmobranch evolution and the origin of vertebrates.</title>
        <authorList>
            <person name="Hara Y"/>
            <person name="Yamaguchi K"/>
            <person name="Onimaru K"/>
            <person name="Kadota M"/>
            <person name="Koyanagi M"/>
            <person name="Keeley SD"/>
            <person name="Tatsumi K"/>
            <person name="Tanaka K"/>
            <person name="Motone F"/>
            <person name="Kageyama Y"/>
            <person name="Nozu R"/>
            <person name="Adachi N"/>
            <person name="Nishimura O"/>
            <person name="Nakagawa R"/>
            <person name="Tanegashima C"/>
            <person name="Kiyatake I"/>
            <person name="Matsumoto R"/>
            <person name="Murakumo K"/>
            <person name="Nishida K"/>
            <person name="Terakita A"/>
            <person name="Kuratani S"/>
            <person name="Sato K"/>
            <person name="Hyodo S Kuraku.S."/>
        </authorList>
    </citation>
    <scope>NUCLEOTIDE SEQUENCE [LARGE SCALE GENOMIC DNA]</scope>
</reference>
<dbReference type="PANTHER" id="PTHR18881:SF3">
    <property type="entry name" value="POLYAMINE-MODULATED FACTOR 1-BINDING PROTEIN 1"/>
    <property type="match status" value="1"/>
</dbReference>
<feature type="coiled-coil region" evidence="1">
    <location>
        <begin position="145"/>
        <end position="172"/>
    </location>
</feature>
<feature type="non-terminal residue" evidence="2">
    <location>
        <position position="1"/>
    </location>
</feature>
<keyword evidence="3" id="KW-1185">Reference proteome</keyword>
<protein>
    <submittedName>
        <fullName evidence="2">Uncharacterized protein</fullName>
    </submittedName>
</protein>
<dbReference type="STRING" id="75743.A0A401NZ96"/>
<sequence length="853" mass="99977">VAQCEETIKHLKIELSSLHSGQELNNRTIAHKKQIITELQQENDSLNQKLKETLCKVNDSEEQVSTLDLEVNMLKMRLGEKTDLAQNLEEQILKQQESLNRANATLRDTKKAAGNKIHQKENKLCVLQKELVDAETQYSACYEELLHREKLIQKLKEEAMKLTDQITQRSQDVSKLSTEKHEIELEMAVITEKHRTAQQEVINRDQIILKLKTDLKISQEKYTGSQEELGVQEAEINRLNEKLKDLQNEIFKQRTIGNAKGDQLRQAEKSIQEFAHERELLLEELQSNEKNIAHLHNDLDVAKQSHNVDLERWSQKNLLVQNELDSSITELQDTLARVQEYKTITKQLKEDSEKAKQLHHKTTNLVEQHEGTIKKQNGENLHLREQIDLLKDKITESHIQGKASEATADLYKQKNQTNIDRIQELEKHVRSFEEESTYSSNQIFELNETVHNIKDEMVNLQHRYEEKCCQMEACEEMIDQLSEELNARQVDLQNNKDHTAQCEQLIEILKDEAQKMKREIGEQEEVILQFQSDLTQYQINYRYSNEEYGAQTAHTEYLQKELEAVKNVCNENISKVEEYEQTIFDLRTEIAKSSDQQKNYALEVEKLEKTLQTLQLNVAASEHKHNLKVVHLQLQITQLENDFTDSQKACNQKDQEIWKRDDVLQKTEADLLQSQVNLKERESEVGDLDTIAKGLGVGMQELQNRMKQIDKENSALRTEIQQLNQELHDIQHQYREKAQELASREQKLILMESNLQATEKQLNDQIAEIVRQEQKQQKLHTEVETLKEHLETTEEEMNNYKQLEEELRNKLNVEKQQQQQNFQEILKHQHDNQKIELELTLAKDQVQTLQHQV</sequence>
<feature type="coiled-coil region" evidence="1">
    <location>
        <begin position="222"/>
        <end position="298"/>
    </location>
</feature>
<feature type="coiled-coil region" evidence="1">
    <location>
        <begin position="664"/>
        <end position="852"/>
    </location>
</feature>
<organism evidence="2 3">
    <name type="scientific">Scyliorhinus torazame</name>
    <name type="common">Cloudy catshark</name>
    <name type="synonym">Catulus torazame</name>
    <dbReference type="NCBI Taxonomy" id="75743"/>
    <lineage>
        <taxon>Eukaryota</taxon>
        <taxon>Metazoa</taxon>
        <taxon>Chordata</taxon>
        <taxon>Craniata</taxon>
        <taxon>Vertebrata</taxon>
        <taxon>Chondrichthyes</taxon>
        <taxon>Elasmobranchii</taxon>
        <taxon>Galeomorphii</taxon>
        <taxon>Galeoidea</taxon>
        <taxon>Carcharhiniformes</taxon>
        <taxon>Scyliorhinidae</taxon>
        <taxon>Scyliorhinus</taxon>
    </lineage>
</organism>
<accession>A0A401NZ96</accession>
<dbReference type="InterPro" id="IPR037391">
    <property type="entry name" value="PMF1-bd"/>
</dbReference>
<feature type="coiled-coil region" evidence="1">
    <location>
        <begin position="373"/>
        <end position="526"/>
    </location>
</feature>
<dbReference type="EMBL" id="BFAA01005640">
    <property type="protein sequence ID" value="GCB66196.1"/>
    <property type="molecule type" value="Genomic_DNA"/>
</dbReference>
<gene>
    <name evidence="2" type="ORF">scyTo_0011968</name>
</gene>
<evidence type="ECO:0000313" key="2">
    <source>
        <dbReference type="EMBL" id="GCB66196.1"/>
    </source>
</evidence>
<name>A0A401NZ96_SCYTO</name>
<keyword evidence="1" id="KW-0175">Coiled coil</keyword>
<dbReference type="SUPFAM" id="SSF57997">
    <property type="entry name" value="Tropomyosin"/>
    <property type="match status" value="1"/>
</dbReference>
<feature type="coiled-coil region" evidence="1">
    <location>
        <begin position="29"/>
        <end position="105"/>
    </location>
</feature>
<proteinExistence type="predicted"/>